<name>A0A9W6WVT9_9STRA</name>
<evidence type="ECO:0000313" key="2">
    <source>
        <dbReference type="EMBL" id="GMF19578.1"/>
    </source>
</evidence>
<dbReference type="Proteomes" id="UP001165121">
    <property type="component" value="Unassembled WGS sequence"/>
</dbReference>
<organism evidence="2 3">
    <name type="scientific">Phytophthora fragariaefolia</name>
    <dbReference type="NCBI Taxonomy" id="1490495"/>
    <lineage>
        <taxon>Eukaryota</taxon>
        <taxon>Sar</taxon>
        <taxon>Stramenopiles</taxon>
        <taxon>Oomycota</taxon>
        <taxon>Peronosporomycetes</taxon>
        <taxon>Peronosporales</taxon>
        <taxon>Peronosporaceae</taxon>
        <taxon>Phytophthora</taxon>
    </lineage>
</organism>
<keyword evidence="3" id="KW-1185">Reference proteome</keyword>
<evidence type="ECO:0000313" key="3">
    <source>
        <dbReference type="Proteomes" id="UP001165121"/>
    </source>
</evidence>
<accession>A0A9W6WVT9</accession>
<feature type="domain" description="Retrovirus-related Pol polyprotein from transposon TNT 1-94-like beta-barrel" evidence="1">
    <location>
        <begin position="6"/>
        <end position="73"/>
    </location>
</feature>
<proteinExistence type="predicted"/>
<gene>
    <name evidence="2" type="ORF">Pfra01_000208200</name>
</gene>
<comment type="caution">
    <text evidence="2">The sequence shown here is derived from an EMBL/GenBank/DDBJ whole genome shotgun (WGS) entry which is preliminary data.</text>
</comment>
<dbReference type="OrthoDB" id="110542at2759"/>
<sequence length="113" mass="12583">MGKTEWLVNSGARSHMISVRDRFVSMKELNTTVCITIVGGRKIDTIEMGTVGLKLINGTSVALSDVLYIPELPNERCTEQPVPFHLASMRTPNVNRWAVGELVWVPVSRSCLR</sequence>
<dbReference type="Pfam" id="PF22936">
    <property type="entry name" value="Pol_BBD"/>
    <property type="match status" value="1"/>
</dbReference>
<reference evidence="2" key="1">
    <citation type="submission" date="2023-04" db="EMBL/GenBank/DDBJ databases">
        <title>Phytophthora fragariaefolia NBRC 109709.</title>
        <authorList>
            <person name="Ichikawa N."/>
            <person name="Sato H."/>
            <person name="Tonouchi N."/>
        </authorList>
    </citation>
    <scope>NUCLEOTIDE SEQUENCE</scope>
    <source>
        <strain evidence="2">NBRC 109709</strain>
    </source>
</reference>
<protein>
    <submittedName>
        <fullName evidence="2">Unnamed protein product</fullName>
    </submittedName>
</protein>
<evidence type="ECO:0000259" key="1">
    <source>
        <dbReference type="Pfam" id="PF22936"/>
    </source>
</evidence>
<dbReference type="InterPro" id="IPR054722">
    <property type="entry name" value="PolX-like_BBD"/>
</dbReference>
<dbReference type="EMBL" id="BSXT01000166">
    <property type="protein sequence ID" value="GMF19578.1"/>
    <property type="molecule type" value="Genomic_DNA"/>
</dbReference>
<dbReference type="AlphaFoldDB" id="A0A9W6WVT9"/>